<dbReference type="Proteomes" id="UP001596956">
    <property type="component" value="Unassembled WGS sequence"/>
</dbReference>
<feature type="transmembrane region" description="Helical" evidence="1">
    <location>
        <begin position="112"/>
        <end position="133"/>
    </location>
</feature>
<keyword evidence="1" id="KW-0812">Transmembrane</keyword>
<feature type="transmembrane region" description="Helical" evidence="1">
    <location>
        <begin position="15"/>
        <end position="41"/>
    </location>
</feature>
<feature type="transmembrane region" description="Helical" evidence="1">
    <location>
        <begin position="173"/>
        <end position="190"/>
    </location>
</feature>
<protein>
    <submittedName>
        <fullName evidence="2">ABC transporter permease</fullName>
    </submittedName>
</protein>
<feature type="transmembrane region" description="Helical" evidence="1">
    <location>
        <begin position="235"/>
        <end position="254"/>
    </location>
</feature>
<keyword evidence="1" id="KW-1133">Transmembrane helix</keyword>
<comment type="caution">
    <text evidence="2">The sequence shown here is derived from an EMBL/GenBank/DDBJ whole genome shotgun (WGS) entry which is preliminary data.</text>
</comment>
<feature type="transmembrane region" description="Helical" evidence="1">
    <location>
        <begin position="53"/>
        <end position="77"/>
    </location>
</feature>
<evidence type="ECO:0000313" key="2">
    <source>
        <dbReference type="EMBL" id="MFD0801767.1"/>
    </source>
</evidence>
<gene>
    <name evidence="2" type="ORF">ACFQZU_10620</name>
</gene>
<accession>A0ABW3BEK4</accession>
<keyword evidence="3" id="KW-1185">Reference proteome</keyword>
<feature type="transmembrane region" description="Helical" evidence="1">
    <location>
        <begin position="145"/>
        <end position="167"/>
    </location>
</feature>
<evidence type="ECO:0000313" key="3">
    <source>
        <dbReference type="Proteomes" id="UP001596956"/>
    </source>
</evidence>
<organism evidence="2 3">
    <name type="scientific">Streptomonospora algeriensis</name>
    <dbReference type="NCBI Taxonomy" id="995084"/>
    <lineage>
        <taxon>Bacteria</taxon>
        <taxon>Bacillati</taxon>
        <taxon>Actinomycetota</taxon>
        <taxon>Actinomycetes</taxon>
        <taxon>Streptosporangiales</taxon>
        <taxon>Nocardiopsidaceae</taxon>
        <taxon>Streptomonospora</taxon>
    </lineage>
</organism>
<sequence>MTQVVSEIRKVATTWTWWLVLAAMAVYSGGFAAFTVLASTLERSPLQLGSPETVVVAYNVAIAVAYVFPLAMGVVVVTNEYRSKLIAQTLLANPSRWSVYGAKTVTGLGLGLLYSVVATAVCVGAGAGLLALLGEPAYLTSAPVIGSLLGTVVALSLWGLIGVGVGALVRNQVVAVVGVLVLTQFVEPMARSVVLGLSDSDVSWVLPGGAGDAAAGGTLYSMMNGVSADSQLPGFLMLGAYALVFCALGAWRFTRYEAA</sequence>
<proteinExistence type="predicted"/>
<reference evidence="3" key="1">
    <citation type="journal article" date="2019" name="Int. J. Syst. Evol. Microbiol.">
        <title>The Global Catalogue of Microorganisms (GCM) 10K type strain sequencing project: providing services to taxonomists for standard genome sequencing and annotation.</title>
        <authorList>
            <consortium name="The Broad Institute Genomics Platform"/>
            <consortium name="The Broad Institute Genome Sequencing Center for Infectious Disease"/>
            <person name="Wu L."/>
            <person name="Ma J."/>
        </authorList>
    </citation>
    <scope>NUCLEOTIDE SEQUENCE [LARGE SCALE GENOMIC DNA]</scope>
    <source>
        <strain evidence="3">CCUG 63369</strain>
    </source>
</reference>
<name>A0ABW3BEK4_9ACTN</name>
<keyword evidence="1" id="KW-0472">Membrane</keyword>
<evidence type="ECO:0000256" key="1">
    <source>
        <dbReference type="SAM" id="Phobius"/>
    </source>
</evidence>
<dbReference type="EMBL" id="JBHTHR010000291">
    <property type="protein sequence ID" value="MFD0801767.1"/>
    <property type="molecule type" value="Genomic_DNA"/>
</dbReference>